<organism evidence="3 4">
    <name type="scientific">Variovorax robiniae</name>
    <dbReference type="NCBI Taxonomy" id="1836199"/>
    <lineage>
        <taxon>Bacteria</taxon>
        <taxon>Pseudomonadati</taxon>
        <taxon>Pseudomonadota</taxon>
        <taxon>Betaproteobacteria</taxon>
        <taxon>Burkholderiales</taxon>
        <taxon>Comamonadaceae</taxon>
        <taxon>Variovorax</taxon>
    </lineage>
</organism>
<dbReference type="Pfam" id="PF00487">
    <property type="entry name" value="FA_desaturase"/>
    <property type="match status" value="1"/>
</dbReference>
<sequence>MAVAPRAKPEDFFTDAEWAALTERSSWRGLWLVAHCWGVIGLAMAVGVLWPVTIPLAILVIGTRQLGLFILMHDGAHAVLHRNRKVNDWLAYWLCSSTLHAYRPYHLQHHRFVQQTEDPDLGLSAPFPITRDSLWRKVVRDLSGQTFVKQRFGHWREAFKARQPGQSVAALLSQELRKDGRFLIGNGIFLALFAAAGFWWVWVAMWLLPMMTWLPLISRIRNIAEHALVRQNESDPMRQARTTYASWLERVLVAPYWVNYHCEHHMFTSLPCWSLPKAHRLLQRKGIAARLETQPGYVRLMTLATAA</sequence>
<dbReference type="PANTHER" id="PTHR12879">
    <property type="entry name" value="SPHINGOLIPID DELTA 4 DESATURASE/C-4 HYDROXYLASE PROTEIN DES2"/>
    <property type="match status" value="1"/>
</dbReference>
<comment type="caution">
    <text evidence="3">The sequence shown here is derived from an EMBL/GenBank/DDBJ whole genome shotgun (WGS) entry which is preliminary data.</text>
</comment>
<dbReference type="Proteomes" id="UP001367030">
    <property type="component" value="Unassembled WGS sequence"/>
</dbReference>
<evidence type="ECO:0000313" key="4">
    <source>
        <dbReference type="Proteomes" id="UP001367030"/>
    </source>
</evidence>
<feature type="domain" description="Fatty acid desaturase" evidence="2">
    <location>
        <begin position="52"/>
        <end position="284"/>
    </location>
</feature>
<reference evidence="3 4" key="1">
    <citation type="submission" date="2024-03" db="EMBL/GenBank/DDBJ databases">
        <title>Novel species of the genus Variovorax.</title>
        <authorList>
            <person name="Liu Q."/>
            <person name="Xin Y.-H."/>
        </authorList>
    </citation>
    <scope>NUCLEOTIDE SEQUENCE [LARGE SCALE GENOMIC DNA]</scope>
    <source>
        <strain evidence="3 4">KACC 18901</strain>
    </source>
</reference>
<keyword evidence="4" id="KW-1185">Reference proteome</keyword>
<feature type="transmembrane region" description="Helical" evidence="1">
    <location>
        <begin position="182"/>
        <end position="208"/>
    </location>
</feature>
<keyword evidence="1" id="KW-0812">Transmembrane</keyword>
<keyword evidence="1" id="KW-0472">Membrane</keyword>
<dbReference type="PANTHER" id="PTHR12879:SF8">
    <property type="entry name" value="SPHINGOLIPID DELTA(4)-DESATURASE DES1"/>
    <property type="match status" value="1"/>
</dbReference>
<evidence type="ECO:0000259" key="2">
    <source>
        <dbReference type="Pfam" id="PF00487"/>
    </source>
</evidence>
<gene>
    <name evidence="3" type="ORF">WKW79_16425</name>
</gene>
<evidence type="ECO:0000256" key="1">
    <source>
        <dbReference type="SAM" id="Phobius"/>
    </source>
</evidence>
<dbReference type="RefSeq" id="WP_340336239.1">
    <property type="nucleotide sequence ID" value="NZ_JBBKZS010000006.1"/>
</dbReference>
<dbReference type="InterPro" id="IPR005804">
    <property type="entry name" value="FA_desaturase_dom"/>
</dbReference>
<dbReference type="EMBL" id="JBBKZS010000006">
    <property type="protein sequence ID" value="MEJ8856167.1"/>
    <property type="molecule type" value="Genomic_DNA"/>
</dbReference>
<dbReference type="EC" id="1.14.19.-" evidence="3"/>
<proteinExistence type="predicted"/>
<keyword evidence="3" id="KW-0560">Oxidoreductase</keyword>
<dbReference type="CDD" id="cd03510">
    <property type="entry name" value="Rhizobitoxine-FADS-like"/>
    <property type="match status" value="1"/>
</dbReference>
<dbReference type="GO" id="GO:0016491">
    <property type="term" value="F:oxidoreductase activity"/>
    <property type="evidence" value="ECO:0007669"/>
    <property type="project" value="UniProtKB-KW"/>
</dbReference>
<name>A0ABU8X8K3_9BURK</name>
<evidence type="ECO:0000313" key="3">
    <source>
        <dbReference type="EMBL" id="MEJ8856167.1"/>
    </source>
</evidence>
<protein>
    <submittedName>
        <fullName evidence="3">Fatty acid desaturase family protein</fullName>
        <ecNumber evidence="3">1.14.19.-</ecNumber>
    </submittedName>
</protein>
<keyword evidence="1" id="KW-1133">Transmembrane helix</keyword>
<accession>A0ABU8X8K3</accession>